<keyword evidence="9" id="KW-1185">Reference proteome</keyword>
<comment type="function">
    <text evidence="4 5">Required for flagellar hook formation. May act as a scaffolding protein.</text>
</comment>
<dbReference type="InterPro" id="IPR025965">
    <property type="entry name" value="FlgD/Vpr_Ig-like"/>
</dbReference>
<evidence type="ECO:0000256" key="6">
    <source>
        <dbReference type="SAM" id="SignalP"/>
    </source>
</evidence>
<gene>
    <name evidence="8" type="ORF">ACFOD7_04750</name>
</gene>
<feature type="domain" description="FlgD/Vpr Ig-like" evidence="7">
    <location>
        <begin position="109"/>
        <end position="178"/>
    </location>
</feature>
<keyword evidence="8" id="KW-0282">Flagellum</keyword>
<feature type="signal peptide" evidence="6">
    <location>
        <begin position="1"/>
        <end position="18"/>
    </location>
</feature>
<evidence type="ECO:0000256" key="5">
    <source>
        <dbReference type="RuleBase" id="RU362076"/>
    </source>
</evidence>
<reference evidence="9" key="1">
    <citation type="journal article" date="2019" name="Int. J. Syst. Evol. Microbiol.">
        <title>The Global Catalogue of Microorganisms (GCM) 10K type strain sequencing project: providing services to taxonomists for standard genome sequencing and annotation.</title>
        <authorList>
            <consortium name="The Broad Institute Genomics Platform"/>
            <consortium name="The Broad Institute Genome Sequencing Center for Infectious Disease"/>
            <person name="Wu L."/>
            <person name="Ma J."/>
        </authorList>
    </citation>
    <scope>NUCLEOTIDE SEQUENCE [LARGE SCALE GENOMIC DNA]</scope>
    <source>
        <strain evidence="9">KCTC 52239</strain>
    </source>
</reference>
<evidence type="ECO:0000256" key="3">
    <source>
        <dbReference type="ARBA" id="ARBA00022795"/>
    </source>
</evidence>
<evidence type="ECO:0000313" key="8">
    <source>
        <dbReference type="EMBL" id="MFC3167354.1"/>
    </source>
</evidence>
<sequence>MISALGSTAAAATASTSAAPTTASAGTAPAASANYNTFLRMLTTQLQNQDPLNPMEGTDFAVQLATFSGVEQQTQTNALLEYMIAQTGGSLGQVATWIGKEVRTTEPVWFGDKAVTLDITHDSRADSVTLVVLNETGAEVSREDIGTGEGQIDWYGRDASGQKLADGRYSFVVESSRAGEVISENAIGAYVTVTEAQIGSQGIELIFAGGGSALASQIEAIRDPG</sequence>
<evidence type="ECO:0000259" key="7">
    <source>
        <dbReference type="Pfam" id="PF13860"/>
    </source>
</evidence>
<comment type="similarity">
    <text evidence="1 5">Belongs to the FlgD family.</text>
</comment>
<evidence type="ECO:0000256" key="4">
    <source>
        <dbReference type="ARBA" id="ARBA00024746"/>
    </source>
</evidence>
<keyword evidence="3 5" id="KW-1005">Bacterial flagellum biogenesis</keyword>
<keyword evidence="8" id="KW-0966">Cell projection</keyword>
<organism evidence="8 9">
    <name type="scientific">Paracoccus fontiphilus</name>
    <dbReference type="NCBI Taxonomy" id="1815556"/>
    <lineage>
        <taxon>Bacteria</taxon>
        <taxon>Pseudomonadati</taxon>
        <taxon>Pseudomonadota</taxon>
        <taxon>Alphaproteobacteria</taxon>
        <taxon>Rhodobacterales</taxon>
        <taxon>Paracoccaceae</taxon>
        <taxon>Paracoccus</taxon>
    </lineage>
</organism>
<keyword evidence="6" id="KW-0732">Signal</keyword>
<accession>A0ABV7I9P2</accession>
<keyword evidence="8" id="KW-0969">Cilium</keyword>
<name>A0ABV7I9P2_9RHOB</name>
<dbReference type="RefSeq" id="WP_207470664.1">
    <property type="nucleotide sequence ID" value="NZ_JAFNAW010000048.1"/>
</dbReference>
<protein>
    <recommendedName>
        <fullName evidence="2 5">Basal-body rod modification protein FlgD</fullName>
    </recommendedName>
</protein>
<evidence type="ECO:0000256" key="1">
    <source>
        <dbReference type="ARBA" id="ARBA00010577"/>
    </source>
</evidence>
<evidence type="ECO:0000256" key="2">
    <source>
        <dbReference type="ARBA" id="ARBA00016013"/>
    </source>
</evidence>
<proteinExistence type="inferred from homology"/>
<dbReference type="EMBL" id="JBHRTE010000023">
    <property type="protein sequence ID" value="MFC3167354.1"/>
    <property type="molecule type" value="Genomic_DNA"/>
</dbReference>
<dbReference type="Gene3D" id="2.60.40.4070">
    <property type="match status" value="1"/>
</dbReference>
<dbReference type="Gene3D" id="2.30.30.910">
    <property type="match status" value="1"/>
</dbReference>
<dbReference type="Pfam" id="PF13860">
    <property type="entry name" value="FlgD_ig"/>
    <property type="match status" value="1"/>
</dbReference>
<evidence type="ECO:0000313" key="9">
    <source>
        <dbReference type="Proteomes" id="UP001595557"/>
    </source>
</evidence>
<dbReference type="Pfam" id="PF03963">
    <property type="entry name" value="FlgD"/>
    <property type="match status" value="1"/>
</dbReference>
<dbReference type="Proteomes" id="UP001595557">
    <property type="component" value="Unassembled WGS sequence"/>
</dbReference>
<comment type="caution">
    <text evidence="8">The sequence shown here is derived from an EMBL/GenBank/DDBJ whole genome shotgun (WGS) entry which is preliminary data.</text>
</comment>
<dbReference type="InterPro" id="IPR005648">
    <property type="entry name" value="FlgD"/>
</dbReference>
<feature type="chain" id="PRO_5046712656" description="Basal-body rod modification protein FlgD" evidence="6">
    <location>
        <begin position="19"/>
        <end position="225"/>
    </location>
</feature>